<reference evidence="7 8" key="1">
    <citation type="journal article" date="2023" name="Antonie Van Leeuwenhoek">
        <title>Mesoterricola silvestris gen. nov., sp. nov., Mesoterricola sediminis sp. nov., Geothrix oryzae sp. nov., Geothrix edaphica sp. nov., Geothrix rubra sp. nov., and Geothrix limicola sp. nov., six novel members of Acidobacteriota isolated from soils.</title>
        <authorList>
            <person name="Itoh H."/>
            <person name="Sugisawa Y."/>
            <person name="Mise K."/>
            <person name="Xu Z."/>
            <person name="Kuniyasu M."/>
            <person name="Ushijima N."/>
            <person name="Kawano K."/>
            <person name="Kobayashi E."/>
            <person name="Shiratori Y."/>
            <person name="Masuda Y."/>
            <person name="Senoo K."/>
        </authorList>
    </citation>
    <scope>NUCLEOTIDE SEQUENCE [LARGE SCALE GENOMIC DNA]</scope>
    <source>
        <strain evidence="7 8">Red803</strain>
    </source>
</reference>
<dbReference type="RefSeq" id="WP_285723773.1">
    <property type="nucleotide sequence ID" value="NZ_BSDD01000002.1"/>
</dbReference>
<evidence type="ECO:0000259" key="6">
    <source>
        <dbReference type="PROSITE" id="PS50931"/>
    </source>
</evidence>
<dbReference type="InterPro" id="IPR000847">
    <property type="entry name" value="LysR_HTH_N"/>
</dbReference>
<keyword evidence="4" id="KW-0010">Activator</keyword>
<accession>A0ABQ5Q4T5</accession>
<sequence>MIVRMEWLNYHHLFYFWTAAREGGIGKGAAALRLSQPTLSAQIRALEQDLGERLFEKAGRGVALTEAGRLVFRYADEIFGLGQELRETLGGGRTVRQPQLAVGISDALPKLMVQKLLDPALKLEDPPRLLAREDATERLLAALATQDLDVVLTDRPLDPQSRLKAFNHLLGECGVSIFASPALARGLRGAFPGDLDGQPWLLPLQGTALRRALDQWMGTHRIRPRIVGEFSDSALLKAFGQAGGGCFAAPDAIAAEVVRQYRVKRLGTAEGVRERIYAVSVDRRLRHPAVQAIRDAARTWVFA</sequence>
<dbReference type="Pfam" id="PF03466">
    <property type="entry name" value="LysR_substrate"/>
    <property type="match status" value="1"/>
</dbReference>
<comment type="caution">
    <text evidence="7">The sequence shown here is derived from an EMBL/GenBank/DDBJ whole genome shotgun (WGS) entry which is preliminary data.</text>
</comment>
<organism evidence="7 8">
    <name type="scientific">Geothrix rubra</name>
    <dbReference type="NCBI Taxonomy" id="2927977"/>
    <lineage>
        <taxon>Bacteria</taxon>
        <taxon>Pseudomonadati</taxon>
        <taxon>Acidobacteriota</taxon>
        <taxon>Holophagae</taxon>
        <taxon>Holophagales</taxon>
        <taxon>Holophagaceae</taxon>
        <taxon>Geothrix</taxon>
    </lineage>
</organism>
<protein>
    <submittedName>
        <fullName evidence="7">Transcriptional activator NhaR</fullName>
    </submittedName>
</protein>
<keyword evidence="2" id="KW-0805">Transcription regulation</keyword>
<evidence type="ECO:0000313" key="8">
    <source>
        <dbReference type="Proteomes" id="UP001165089"/>
    </source>
</evidence>
<dbReference type="InterPro" id="IPR036390">
    <property type="entry name" value="WH_DNA-bd_sf"/>
</dbReference>
<evidence type="ECO:0000256" key="4">
    <source>
        <dbReference type="ARBA" id="ARBA00023159"/>
    </source>
</evidence>
<proteinExistence type="inferred from homology"/>
<dbReference type="EMBL" id="BSDD01000002">
    <property type="protein sequence ID" value="GLH69757.1"/>
    <property type="molecule type" value="Genomic_DNA"/>
</dbReference>
<evidence type="ECO:0000313" key="7">
    <source>
        <dbReference type="EMBL" id="GLH69757.1"/>
    </source>
</evidence>
<keyword evidence="3" id="KW-0238">DNA-binding</keyword>
<evidence type="ECO:0000256" key="1">
    <source>
        <dbReference type="ARBA" id="ARBA00009437"/>
    </source>
</evidence>
<dbReference type="Proteomes" id="UP001165089">
    <property type="component" value="Unassembled WGS sequence"/>
</dbReference>
<name>A0ABQ5Q4T5_9BACT</name>
<evidence type="ECO:0000256" key="3">
    <source>
        <dbReference type="ARBA" id="ARBA00023125"/>
    </source>
</evidence>
<feature type="domain" description="HTH lysR-type" evidence="6">
    <location>
        <begin position="8"/>
        <end position="65"/>
    </location>
</feature>
<evidence type="ECO:0000256" key="2">
    <source>
        <dbReference type="ARBA" id="ARBA00023015"/>
    </source>
</evidence>
<keyword evidence="8" id="KW-1185">Reference proteome</keyword>
<dbReference type="PRINTS" id="PR00039">
    <property type="entry name" value="HTHLYSR"/>
</dbReference>
<dbReference type="PANTHER" id="PTHR30293">
    <property type="entry name" value="TRANSCRIPTIONAL REGULATORY PROTEIN NAC-RELATED"/>
    <property type="match status" value="1"/>
</dbReference>
<dbReference type="Gene3D" id="1.10.10.10">
    <property type="entry name" value="Winged helix-like DNA-binding domain superfamily/Winged helix DNA-binding domain"/>
    <property type="match status" value="1"/>
</dbReference>
<dbReference type="InterPro" id="IPR005119">
    <property type="entry name" value="LysR_subst-bd"/>
</dbReference>
<dbReference type="PROSITE" id="PS50931">
    <property type="entry name" value="HTH_LYSR"/>
    <property type="match status" value="1"/>
</dbReference>
<evidence type="ECO:0000256" key="5">
    <source>
        <dbReference type="ARBA" id="ARBA00023163"/>
    </source>
</evidence>
<dbReference type="Gene3D" id="3.40.190.290">
    <property type="match status" value="1"/>
</dbReference>
<dbReference type="PANTHER" id="PTHR30293:SF2">
    <property type="entry name" value="TRANSCRIPTIONAL ACTIVATOR PROTEIN NHAR"/>
    <property type="match status" value="1"/>
</dbReference>
<gene>
    <name evidence="7" type="ORF">GETHPA_12900</name>
</gene>
<dbReference type="Pfam" id="PF00126">
    <property type="entry name" value="HTH_1"/>
    <property type="match status" value="1"/>
</dbReference>
<dbReference type="InterPro" id="IPR036388">
    <property type="entry name" value="WH-like_DNA-bd_sf"/>
</dbReference>
<dbReference type="SUPFAM" id="SSF53850">
    <property type="entry name" value="Periplasmic binding protein-like II"/>
    <property type="match status" value="1"/>
</dbReference>
<comment type="similarity">
    <text evidence="1">Belongs to the LysR transcriptional regulatory family.</text>
</comment>
<keyword evidence="5" id="KW-0804">Transcription</keyword>
<dbReference type="SUPFAM" id="SSF46785">
    <property type="entry name" value="Winged helix' DNA-binding domain"/>
    <property type="match status" value="1"/>
</dbReference>